<dbReference type="eggNOG" id="ENOG5032HWG">
    <property type="taxonomic scope" value="Bacteria"/>
</dbReference>
<keyword evidence="3" id="KW-1185">Reference proteome</keyword>
<reference evidence="2 3" key="1">
    <citation type="journal article" date="2009" name="Stand. Genomic Sci.">
        <title>Complete genome sequence of Pirellula staleyi type strain (ATCC 27377).</title>
        <authorList>
            <person name="Clum A."/>
            <person name="Tindall B.J."/>
            <person name="Sikorski J."/>
            <person name="Ivanova N."/>
            <person name="Mavrommatis K."/>
            <person name="Lucas S."/>
            <person name="Glavina del Rio T."/>
            <person name="Nolan M."/>
            <person name="Chen F."/>
            <person name="Tice H."/>
            <person name="Pitluck S."/>
            <person name="Cheng J.F."/>
            <person name="Chertkov O."/>
            <person name="Brettin T."/>
            <person name="Han C."/>
            <person name="Detter J.C."/>
            <person name="Kuske C."/>
            <person name="Bruce D."/>
            <person name="Goodwin L."/>
            <person name="Ovchinikova G."/>
            <person name="Pati A."/>
            <person name="Mikhailova N."/>
            <person name="Chen A."/>
            <person name="Palaniappan K."/>
            <person name="Land M."/>
            <person name="Hauser L."/>
            <person name="Chang Y.J."/>
            <person name="Jeffries C.D."/>
            <person name="Chain P."/>
            <person name="Rohde M."/>
            <person name="Goker M."/>
            <person name="Bristow J."/>
            <person name="Eisen J.A."/>
            <person name="Markowitz V."/>
            <person name="Hugenholtz P."/>
            <person name="Kyrpides N.C."/>
            <person name="Klenk H.P."/>
            <person name="Lapidus A."/>
        </authorList>
    </citation>
    <scope>NUCLEOTIDE SEQUENCE [LARGE SCALE GENOMIC DNA]</scope>
    <source>
        <strain evidence="3">ATCC 27377 / DSM 6068 / ICPB 4128</strain>
    </source>
</reference>
<feature type="compositionally biased region" description="Basic and acidic residues" evidence="1">
    <location>
        <begin position="9"/>
        <end position="18"/>
    </location>
</feature>
<feature type="compositionally biased region" description="Polar residues" evidence="1">
    <location>
        <begin position="22"/>
        <end position="31"/>
    </location>
</feature>
<feature type="region of interest" description="Disordered" evidence="1">
    <location>
        <begin position="1"/>
        <end position="31"/>
    </location>
</feature>
<evidence type="ECO:0000313" key="3">
    <source>
        <dbReference type="Proteomes" id="UP000001887"/>
    </source>
</evidence>
<dbReference type="KEGG" id="psl:Psta_2563"/>
<proteinExistence type="predicted"/>
<organism evidence="2 3">
    <name type="scientific">Pirellula staleyi (strain ATCC 27377 / DSM 6068 / ICPB 4128)</name>
    <name type="common">Pirella staleyi</name>
    <dbReference type="NCBI Taxonomy" id="530564"/>
    <lineage>
        <taxon>Bacteria</taxon>
        <taxon>Pseudomonadati</taxon>
        <taxon>Planctomycetota</taxon>
        <taxon>Planctomycetia</taxon>
        <taxon>Pirellulales</taxon>
        <taxon>Pirellulaceae</taxon>
        <taxon>Pirellula</taxon>
    </lineage>
</organism>
<dbReference type="STRING" id="530564.Psta_2563"/>
<dbReference type="Proteomes" id="UP000001887">
    <property type="component" value="Chromosome"/>
</dbReference>
<dbReference type="EMBL" id="CP001848">
    <property type="protein sequence ID" value="ADB17232.1"/>
    <property type="molecule type" value="Genomic_DNA"/>
</dbReference>
<accession>D2R5Q0</accession>
<evidence type="ECO:0000313" key="2">
    <source>
        <dbReference type="EMBL" id="ADB17232.1"/>
    </source>
</evidence>
<sequence>MRTTQTRISLHEDHEILENHPFTDQPNNNNQASGLEQRISEIIKKLSEQQGELHQFSDGIPELLLSLEWYLPGILAEAHPEWEYQSFDGVYAVKILRPSPLEIHIFGAAILITTQTLVALDVLLEVDQAVDRILYLELRLGEDSPNGMLQYPYTKLNKLLNRIGSLKQNARSIRWAYHVGFGERK</sequence>
<dbReference type="OrthoDB" id="281502at2"/>
<dbReference type="HOGENOM" id="CLU_1460034_0_0_0"/>
<dbReference type="AlphaFoldDB" id="D2R5Q0"/>
<protein>
    <submittedName>
        <fullName evidence="2">Uncharacterized protein</fullName>
    </submittedName>
</protein>
<evidence type="ECO:0000256" key="1">
    <source>
        <dbReference type="SAM" id="MobiDB-lite"/>
    </source>
</evidence>
<name>D2R5Q0_PIRSD</name>
<gene>
    <name evidence="2" type="ordered locus">Psta_2563</name>
</gene>